<evidence type="ECO:0000256" key="2">
    <source>
        <dbReference type="SAM" id="MobiDB-lite"/>
    </source>
</evidence>
<dbReference type="OrthoDB" id="303107at2759"/>
<accession>G8BYG2</accession>
<evidence type="ECO:0000256" key="1">
    <source>
        <dbReference type="SAM" id="Coils"/>
    </source>
</evidence>
<dbReference type="HOGENOM" id="CLU_016629_0_0_1"/>
<dbReference type="AlphaFoldDB" id="G8BYG2"/>
<dbReference type="GO" id="GO:0016887">
    <property type="term" value="F:ATP hydrolysis activity"/>
    <property type="evidence" value="ECO:0007669"/>
    <property type="project" value="EnsemblFungi"/>
</dbReference>
<dbReference type="InterPro" id="IPR011011">
    <property type="entry name" value="Znf_FYVE_PHD"/>
</dbReference>
<dbReference type="GO" id="GO:0006338">
    <property type="term" value="P:chromatin remodeling"/>
    <property type="evidence" value="ECO:0007669"/>
    <property type="project" value="EnsemblFungi"/>
</dbReference>
<dbReference type="KEGG" id="tpf:TPHA_0J00810"/>
<feature type="region of interest" description="Disordered" evidence="2">
    <location>
        <begin position="1"/>
        <end position="25"/>
    </location>
</feature>
<protein>
    <submittedName>
        <fullName evidence="3">Uncharacterized protein</fullName>
    </submittedName>
</protein>
<dbReference type="GO" id="GO:0003677">
    <property type="term" value="F:DNA binding"/>
    <property type="evidence" value="ECO:0007669"/>
    <property type="project" value="EnsemblFungi"/>
</dbReference>
<dbReference type="eggNOG" id="ENOG502QPXN">
    <property type="taxonomic scope" value="Eukaryota"/>
</dbReference>
<feature type="region of interest" description="Disordered" evidence="2">
    <location>
        <begin position="636"/>
        <end position="658"/>
    </location>
</feature>
<feature type="coiled-coil region" evidence="1">
    <location>
        <begin position="694"/>
        <end position="731"/>
    </location>
</feature>
<dbReference type="STRING" id="1071381.G8BYG2"/>
<dbReference type="RefSeq" id="XP_003687338.1">
    <property type="nucleotide sequence ID" value="XM_003687290.1"/>
</dbReference>
<sequence length="793" mass="92587">MSRGRRSRSQAQIEEPAEVETRPRTVKKSKNTFSWENYVDEEVLIQLNKLPEPTNLLTQLDSQDWYAELKVTWEYQYFLGWLYNVCDSYITIVNHTTNNSTPGPNGTNKRNILWKDVKFDELTFLQDFINELENIASDPSFNEYGSNDDSTDSNEASDNISLYSLIRLKLLRQISNNKSAALEDWDLIMNHNLQIEDKQVYFDQLSVLQKFKMFYQIIKVIERKNLSFKNYIFTNVDILELFEFNEIIIEENKQSLLILPSIGVIVEKNLKPTVENPELRVPLKLRNCIMKYEDEDSSSVDIVSLDYSEEIDAYLQNFKWEFKVVTSDWGSFIEYMDKLHSENNEVFGFVSPFINAYMDHIVYTRKQFAQREKARAMSELLTRRKRSTRLVAREEETKKKEIENEWETKLDDRELYLKHKHRIVAKYAKTLKDIIWNQLWINFNKDFKISKLKKKDNEMQVTEAITGSQYEGLNCNDVSVIEHGESFKNNVINLSEVIDKDIPLAESSIVREIPADLLISETEIDTIINQGIQASVSKADDPSWLFQCPTCQFVDEEDPATFNKVIKIIKSDEDIVSLLYNRPLICCDLCSRWQHWECQRSEFVELLSWAHTSKNKELHILTQRDLGAVTLDKQNLGSRRSTRKQNTDETNPAYIRPTDIRKPFDDRSVFICTICSSKLEDDLRKIFIPELKAVRNKERKQQENKEKRRKLKEEQKRLKLLQETNNVANNTVSPSTESQTIIDTYTSATVPQTQINTISANSTNISFVPSTEVIPDSNQTTMSLQEEIKSTDN</sequence>
<dbReference type="EMBL" id="HE612865">
    <property type="protein sequence ID" value="CCE64904.1"/>
    <property type="molecule type" value="Genomic_DNA"/>
</dbReference>
<dbReference type="GO" id="GO:0036437">
    <property type="term" value="C:Isw1b complex"/>
    <property type="evidence" value="ECO:0007669"/>
    <property type="project" value="EnsemblFungi"/>
</dbReference>
<evidence type="ECO:0000313" key="3">
    <source>
        <dbReference type="EMBL" id="CCE64904.1"/>
    </source>
</evidence>
<reference evidence="3 4" key="1">
    <citation type="journal article" date="2011" name="Proc. Natl. Acad. Sci. U.S.A.">
        <title>Evolutionary erosion of yeast sex chromosomes by mating-type switching accidents.</title>
        <authorList>
            <person name="Gordon J.L."/>
            <person name="Armisen D."/>
            <person name="Proux-Wera E."/>
            <person name="Oheigeartaigh S.S."/>
            <person name="Byrne K.P."/>
            <person name="Wolfe K.H."/>
        </authorList>
    </citation>
    <scope>NUCLEOTIDE SEQUENCE [LARGE SCALE GENOMIC DNA]</scope>
    <source>
        <strain evidence="4">ATCC 24235 / CBS 4417 / NBRC 1672 / NRRL Y-8282 / UCD 70-5</strain>
    </source>
</reference>
<dbReference type="OMA" id="WQHWECQ"/>
<name>G8BYG2_TETPH</name>
<dbReference type="GeneID" id="11533207"/>
<gene>
    <name evidence="3" type="primary">TPHA0J00810</name>
    <name evidence="3" type="ordered locus">TPHA_0J00810</name>
</gene>
<keyword evidence="1" id="KW-0175">Coiled coil</keyword>
<dbReference type="GO" id="GO:0031491">
    <property type="term" value="F:nucleosome binding"/>
    <property type="evidence" value="ECO:0007669"/>
    <property type="project" value="EnsemblFungi"/>
</dbReference>
<organism evidence="3 4">
    <name type="scientific">Tetrapisispora phaffii (strain ATCC 24235 / CBS 4417 / NBRC 1672 / NRRL Y-8282 / UCD 70-5)</name>
    <name type="common">Yeast</name>
    <name type="synonym">Fabospora phaffii</name>
    <dbReference type="NCBI Taxonomy" id="1071381"/>
    <lineage>
        <taxon>Eukaryota</taxon>
        <taxon>Fungi</taxon>
        <taxon>Dikarya</taxon>
        <taxon>Ascomycota</taxon>
        <taxon>Saccharomycotina</taxon>
        <taxon>Saccharomycetes</taxon>
        <taxon>Saccharomycetales</taxon>
        <taxon>Saccharomycetaceae</taxon>
        <taxon>Tetrapisispora</taxon>
    </lineage>
</organism>
<proteinExistence type="predicted"/>
<keyword evidence="4" id="KW-1185">Reference proteome</keyword>
<evidence type="ECO:0000313" key="4">
    <source>
        <dbReference type="Proteomes" id="UP000005666"/>
    </source>
</evidence>
<dbReference type="SUPFAM" id="SSF57903">
    <property type="entry name" value="FYVE/PHD zinc finger"/>
    <property type="match status" value="1"/>
</dbReference>
<dbReference type="Proteomes" id="UP000005666">
    <property type="component" value="Chromosome 10"/>
</dbReference>